<keyword evidence="2" id="KW-0813">Transport</keyword>
<dbReference type="InterPro" id="IPR006153">
    <property type="entry name" value="Cation/H_exchanger_TM"/>
</dbReference>
<evidence type="ECO:0000256" key="11">
    <source>
        <dbReference type="SAM" id="Phobius"/>
    </source>
</evidence>
<dbReference type="PANTHER" id="PTHR10110">
    <property type="entry name" value="SODIUM/HYDROGEN EXCHANGER"/>
    <property type="match status" value="1"/>
</dbReference>
<evidence type="ECO:0000256" key="10">
    <source>
        <dbReference type="SAM" id="MobiDB-lite"/>
    </source>
</evidence>
<name>A0ABN9S075_9DINO</name>
<evidence type="ECO:0000256" key="5">
    <source>
        <dbReference type="ARBA" id="ARBA00022989"/>
    </source>
</evidence>
<keyword evidence="4 11" id="KW-0812">Transmembrane</keyword>
<evidence type="ECO:0000256" key="3">
    <source>
        <dbReference type="ARBA" id="ARBA00022475"/>
    </source>
</evidence>
<keyword evidence="5 11" id="KW-1133">Transmembrane helix</keyword>
<proteinExistence type="predicted"/>
<evidence type="ECO:0000256" key="2">
    <source>
        <dbReference type="ARBA" id="ARBA00022448"/>
    </source>
</evidence>
<dbReference type="Proteomes" id="UP001189429">
    <property type="component" value="Unassembled WGS sequence"/>
</dbReference>
<keyword evidence="6" id="KW-0915">Sodium</keyword>
<dbReference type="Pfam" id="PF00999">
    <property type="entry name" value="Na_H_Exchanger"/>
    <property type="match status" value="1"/>
</dbReference>
<feature type="region of interest" description="Disordered" evidence="10">
    <location>
        <begin position="606"/>
        <end position="628"/>
    </location>
</feature>
<dbReference type="InterPro" id="IPR004709">
    <property type="entry name" value="NaH_exchanger"/>
</dbReference>
<feature type="transmembrane region" description="Helical" evidence="11">
    <location>
        <begin position="440"/>
        <end position="463"/>
    </location>
</feature>
<keyword evidence="7" id="KW-0406">Ion transport</keyword>
<evidence type="ECO:0000256" key="9">
    <source>
        <dbReference type="ARBA" id="ARBA00023201"/>
    </source>
</evidence>
<sequence length="628" mass="68770">MLPEDASANYSYPLTWAANSSREQLDGFAQLTVVGVSGAFLVAFVVVNFLNIKHLSFPAPLVIVIIGAGFGSYLWWTPAFGERHTLSQSLVQWVFGLWLTYVALPVLMFEAGWSLKLRDFVSQLGYILLFAIIGTIASMIVVAYLILWTSGYHGVYDARTAFAYGALISSVDPVATLTTFNHLNVDPLLYILVFGEASINDAVAIAIFDTLNSKSIGQIDQGFAVGWKVVELFCGSALLGLALGIAYILTLRLTRINRSPAEATLFIFVSCFFTFALAESVGMSGIITNLFNSIFVGMYAGSHLSPQEMTLASFLLKQTATLMDMSIFMLCGIEAVFSLVAVDWGGFLFGLWVALFCLVGRFFAVYPLAFVSNLIKQKVGKKLPAETRHLITNKHMFMMWHSGLRGGVSLKLAIDFGKWVDDANTCKSDNCSELGIRNQIITGTFVMICIYLLLFGSTTGLCLRMLGLPMGDQVPHGQNLYESSDKDGAAWRNLEMIRHKVLYPVLVGRSNDNSDDERNDNEIATELPDVQEHQRERAASDHLRERAVPDHGNEPHTGLSGPLTCPMPRMPIARGRADSEVMLDLYGTCDPAHANSIADQIAWRRHTAPGSGQAGTESSLSSDSDSEA</sequence>
<protein>
    <recommendedName>
        <fullName evidence="12">Cation/H+ exchanger transmembrane domain-containing protein</fullName>
    </recommendedName>
</protein>
<gene>
    <name evidence="13" type="ORF">PCOR1329_LOCUS23744</name>
</gene>
<feature type="region of interest" description="Disordered" evidence="10">
    <location>
        <begin position="508"/>
        <end position="567"/>
    </location>
</feature>
<reference evidence="13" key="1">
    <citation type="submission" date="2023-10" db="EMBL/GenBank/DDBJ databases">
        <authorList>
            <person name="Chen Y."/>
            <person name="Shah S."/>
            <person name="Dougan E. K."/>
            <person name="Thang M."/>
            <person name="Chan C."/>
        </authorList>
    </citation>
    <scope>NUCLEOTIDE SEQUENCE [LARGE SCALE GENOMIC DNA]</scope>
</reference>
<keyword evidence="3" id="KW-1003">Cell membrane</keyword>
<feature type="compositionally biased region" description="Basic and acidic residues" evidence="10">
    <location>
        <begin position="530"/>
        <end position="554"/>
    </location>
</feature>
<keyword evidence="14" id="KW-1185">Reference proteome</keyword>
<organism evidence="13 14">
    <name type="scientific">Prorocentrum cordatum</name>
    <dbReference type="NCBI Taxonomy" id="2364126"/>
    <lineage>
        <taxon>Eukaryota</taxon>
        <taxon>Sar</taxon>
        <taxon>Alveolata</taxon>
        <taxon>Dinophyceae</taxon>
        <taxon>Prorocentrales</taxon>
        <taxon>Prorocentraceae</taxon>
        <taxon>Prorocentrum</taxon>
    </lineage>
</organism>
<feature type="transmembrane region" description="Helical" evidence="11">
    <location>
        <begin position="228"/>
        <end position="249"/>
    </location>
</feature>
<evidence type="ECO:0000313" key="13">
    <source>
        <dbReference type="EMBL" id="CAK0822833.1"/>
    </source>
</evidence>
<evidence type="ECO:0000256" key="6">
    <source>
        <dbReference type="ARBA" id="ARBA00023053"/>
    </source>
</evidence>
<feature type="transmembrane region" description="Helical" evidence="11">
    <location>
        <begin position="57"/>
        <end position="76"/>
    </location>
</feature>
<dbReference type="Gene3D" id="6.10.140.1330">
    <property type="match status" value="1"/>
</dbReference>
<evidence type="ECO:0000256" key="7">
    <source>
        <dbReference type="ARBA" id="ARBA00023065"/>
    </source>
</evidence>
<keyword evidence="8 11" id="KW-0472">Membrane</keyword>
<evidence type="ECO:0000256" key="4">
    <source>
        <dbReference type="ARBA" id="ARBA00022692"/>
    </source>
</evidence>
<evidence type="ECO:0000259" key="12">
    <source>
        <dbReference type="Pfam" id="PF00999"/>
    </source>
</evidence>
<comment type="subcellular location">
    <subcellularLocation>
        <location evidence="1">Cell membrane</location>
        <topology evidence="1">Multi-pass membrane protein</topology>
    </subcellularLocation>
</comment>
<feature type="transmembrane region" description="Helical" evidence="11">
    <location>
        <begin position="261"/>
        <end position="278"/>
    </location>
</feature>
<evidence type="ECO:0000256" key="1">
    <source>
        <dbReference type="ARBA" id="ARBA00004651"/>
    </source>
</evidence>
<comment type="caution">
    <text evidence="13">The sequence shown here is derived from an EMBL/GenBank/DDBJ whole genome shotgun (WGS) entry which is preliminary data.</text>
</comment>
<feature type="domain" description="Cation/H+ exchanger transmembrane" evidence="12">
    <location>
        <begin position="42"/>
        <end position="460"/>
    </location>
</feature>
<dbReference type="InterPro" id="IPR018422">
    <property type="entry name" value="Cation/H_exchanger_CPA1"/>
</dbReference>
<feature type="transmembrane region" description="Helical" evidence="11">
    <location>
        <begin position="28"/>
        <end position="50"/>
    </location>
</feature>
<keyword evidence="9" id="KW-0739">Sodium transport</keyword>
<feature type="transmembrane region" description="Helical" evidence="11">
    <location>
        <begin position="161"/>
        <end position="180"/>
    </location>
</feature>
<feature type="transmembrane region" description="Helical" evidence="11">
    <location>
        <begin position="127"/>
        <end position="149"/>
    </location>
</feature>
<feature type="compositionally biased region" description="Low complexity" evidence="10">
    <location>
        <begin position="618"/>
        <end position="628"/>
    </location>
</feature>
<feature type="transmembrane region" description="Helical" evidence="11">
    <location>
        <begin position="96"/>
        <end position="115"/>
    </location>
</feature>
<feature type="transmembrane region" description="Helical" evidence="11">
    <location>
        <begin position="322"/>
        <end position="342"/>
    </location>
</feature>
<feature type="transmembrane region" description="Helical" evidence="11">
    <location>
        <begin position="348"/>
        <end position="375"/>
    </location>
</feature>
<dbReference type="EMBL" id="CAUYUJ010008091">
    <property type="protein sequence ID" value="CAK0822833.1"/>
    <property type="molecule type" value="Genomic_DNA"/>
</dbReference>
<feature type="transmembrane region" description="Helical" evidence="11">
    <location>
        <begin position="187"/>
        <end position="208"/>
    </location>
</feature>
<dbReference type="PRINTS" id="PR01084">
    <property type="entry name" value="NAHEXCHNGR"/>
</dbReference>
<dbReference type="PANTHER" id="PTHR10110:SF86">
    <property type="entry name" value="SODIUM_HYDROGEN EXCHANGER 7"/>
    <property type="match status" value="1"/>
</dbReference>
<evidence type="ECO:0000313" key="14">
    <source>
        <dbReference type="Proteomes" id="UP001189429"/>
    </source>
</evidence>
<accession>A0ABN9S075</accession>
<evidence type="ECO:0000256" key="8">
    <source>
        <dbReference type="ARBA" id="ARBA00023136"/>
    </source>
</evidence>